<dbReference type="Pfam" id="PF01850">
    <property type="entry name" value="PIN"/>
    <property type="match status" value="1"/>
</dbReference>
<evidence type="ECO:0000256" key="1">
    <source>
        <dbReference type="ARBA" id="ARBA00022722"/>
    </source>
</evidence>
<dbReference type="Proteomes" id="UP001240447">
    <property type="component" value="Unassembled WGS sequence"/>
</dbReference>
<dbReference type="SUPFAM" id="SSF88723">
    <property type="entry name" value="PIN domain-like"/>
    <property type="match status" value="1"/>
</dbReference>
<comment type="caution">
    <text evidence="6">The sequence shown here is derived from an EMBL/GenBank/DDBJ whole genome shotgun (WGS) entry which is preliminary data.</text>
</comment>
<feature type="domain" description="PIN" evidence="5">
    <location>
        <begin position="7"/>
        <end position="113"/>
    </location>
</feature>
<dbReference type="InterPro" id="IPR051619">
    <property type="entry name" value="TypeII_TA_RNase_PINc/VapC"/>
</dbReference>
<evidence type="ECO:0000256" key="3">
    <source>
        <dbReference type="ARBA" id="ARBA00022801"/>
    </source>
</evidence>
<sequence length="121" mass="13231">MAAVLLDAGPDGRWATDALTGADLAAPSLLAFETANIIRRHELAVLITADQAAQAHSDLMELAIEQWPYELLATRAWQLRPNLTTYDADYVALAELIGAPLVTLDRRIERAPGLRCRILTP</sequence>
<organism evidence="6 7">
    <name type="scientific">Nocardioides massiliensis</name>
    <dbReference type="NCBI Taxonomy" id="1325935"/>
    <lineage>
        <taxon>Bacteria</taxon>
        <taxon>Bacillati</taxon>
        <taxon>Actinomycetota</taxon>
        <taxon>Actinomycetes</taxon>
        <taxon>Propionibacteriales</taxon>
        <taxon>Nocardioidaceae</taxon>
        <taxon>Nocardioides</taxon>
    </lineage>
</organism>
<evidence type="ECO:0000313" key="7">
    <source>
        <dbReference type="Proteomes" id="UP001240447"/>
    </source>
</evidence>
<dbReference type="InterPro" id="IPR002716">
    <property type="entry name" value="PIN_dom"/>
</dbReference>
<gene>
    <name evidence="6" type="ORF">J2S59_001262</name>
</gene>
<evidence type="ECO:0000313" key="6">
    <source>
        <dbReference type="EMBL" id="MDP9821453.1"/>
    </source>
</evidence>
<dbReference type="InterPro" id="IPR044153">
    <property type="entry name" value="PIN_Pae0151-like"/>
</dbReference>
<reference evidence="6 7" key="1">
    <citation type="submission" date="2023-07" db="EMBL/GenBank/DDBJ databases">
        <title>Sequencing the genomes of 1000 actinobacteria strains.</title>
        <authorList>
            <person name="Klenk H.-P."/>
        </authorList>
    </citation>
    <scope>NUCLEOTIDE SEQUENCE [LARGE SCALE GENOMIC DNA]</scope>
    <source>
        <strain evidence="6 7">GD13</strain>
    </source>
</reference>
<dbReference type="InterPro" id="IPR029060">
    <property type="entry name" value="PIN-like_dom_sf"/>
</dbReference>
<dbReference type="CDD" id="cd09873">
    <property type="entry name" value="PIN_Pae0151-like"/>
    <property type="match status" value="1"/>
</dbReference>
<dbReference type="PANTHER" id="PTHR35901">
    <property type="entry name" value="RIBONUCLEASE VAPC3"/>
    <property type="match status" value="1"/>
</dbReference>
<name>A0ABT9NM01_9ACTN</name>
<keyword evidence="1" id="KW-0540">Nuclease</keyword>
<protein>
    <submittedName>
        <fullName evidence="6">Nucleic acid-binding protein</fullName>
    </submittedName>
</protein>
<evidence type="ECO:0000259" key="5">
    <source>
        <dbReference type="Pfam" id="PF01850"/>
    </source>
</evidence>
<keyword evidence="3" id="KW-0378">Hydrolase</keyword>
<dbReference type="Gene3D" id="3.40.50.1010">
    <property type="entry name" value="5'-nuclease"/>
    <property type="match status" value="1"/>
</dbReference>
<evidence type="ECO:0000256" key="4">
    <source>
        <dbReference type="ARBA" id="ARBA00022842"/>
    </source>
</evidence>
<dbReference type="EMBL" id="JAUSQM010000001">
    <property type="protein sequence ID" value="MDP9821453.1"/>
    <property type="molecule type" value="Genomic_DNA"/>
</dbReference>
<keyword evidence="7" id="KW-1185">Reference proteome</keyword>
<dbReference type="PANTHER" id="PTHR35901:SF1">
    <property type="entry name" value="EXONUCLEASE VAPC9"/>
    <property type="match status" value="1"/>
</dbReference>
<keyword evidence="2" id="KW-0479">Metal-binding</keyword>
<accession>A0ABT9NM01</accession>
<keyword evidence="4" id="KW-0460">Magnesium</keyword>
<evidence type="ECO:0000256" key="2">
    <source>
        <dbReference type="ARBA" id="ARBA00022723"/>
    </source>
</evidence>
<proteinExistence type="predicted"/>